<protein>
    <submittedName>
        <fullName evidence="1">Uncharacterized protein</fullName>
    </submittedName>
</protein>
<organism evidence="1 2">
    <name type="scientific">Cercophora newfieldiana</name>
    <dbReference type="NCBI Taxonomy" id="92897"/>
    <lineage>
        <taxon>Eukaryota</taxon>
        <taxon>Fungi</taxon>
        <taxon>Dikarya</taxon>
        <taxon>Ascomycota</taxon>
        <taxon>Pezizomycotina</taxon>
        <taxon>Sordariomycetes</taxon>
        <taxon>Sordariomycetidae</taxon>
        <taxon>Sordariales</taxon>
        <taxon>Lasiosphaeriaceae</taxon>
        <taxon>Cercophora</taxon>
    </lineage>
</organism>
<sequence length="72" mass="8123">NQSSDKDYKYHEYKTLTPVQHDRLLSWKSGNGHVHFGIKGATSLRTDTDREDTVIPGGSTLLVVKTRVKLLL</sequence>
<dbReference type="EMBL" id="JAULSV010000001">
    <property type="protein sequence ID" value="KAK0654886.1"/>
    <property type="molecule type" value="Genomic_DNA"/>
</dbReference>
<proteinExistence type="predicted"/>
<name>A0AA39YLR9_9PEZI</name>
<evidence type="ECO:0000313" key="2">
    <source>
        <dbReference type="Proteomes" id="UP001174936"/>
    </source>
</evidence>
<keyword evidence="2" id="KW-1185">Reference proteome</keyword>
<accession>A0AA39YLR9</accession>
<reference evidence="1" key="1">
    <citation type="submission" date="2023-06" db="EMBL/GenBank/DDBJ databases">
        <title>Genome-scale phylogeny and comparative genomics of the fungal order Sordariales.</title>
        <authorList>
            <consortium name="Lawrence Berkeley National Laboratory"/>
            <person name="Hensen N."/>
            <person name="Bonometti L."/>
            <person name="Westerberg I."/>
            <person name="Brannstrom I.O."/>
            <person name="Guillou S."/>
            <person name="Cros-Aarteil S."/>
            <person name="Calhoun S."/>
            <person name="Haridas S."/>
            <person name="Kuo A."/>
            <person name="Mondo S."/>
            <person name="Pangilinan J."/>
            <person name="Riley R."/>
            <person name="Labutti K."/>
            <person name="Andreopoulos B."/>
            <person name="Lipzen A."/>
            <person name="Chen C."/>
            <person name="Yanf M."/>
            <person name="Daum C."/>
            <person name="Ng V."/>
            <person name="Clum A."/>
            <person name="Steindorff A."/>
            <person name="Ohm R."/>
            <person name="Martin F."/>
            <person name="Silar P."/>
            <person name="Natvig D."/>
            <person name="Lalanne C."/>
            <person name="Gautier V."/>
            <person name="Ament-Velasquez S.L."/>
            <person name="Kruys A."/>
            <person name="Hutchinson M.I."/>
            <person name="Powell A.J."/>
            <person name="Barry K."/>
            <person name="Miller A.N."/>
            <person name="Grigoriev I.V."/>
            <person name="Debuchy R."/>
            <person name="Gladieux P."/>
            <person name="Thoren M.H."/>
            <person name="Johannesson H."/>
        </authorList>
    </citation>
    <scope>NUCLEOTIDE SEQUENCE</scope>
    <source>
        <strain evidence="1">SMH2532-1</strain>
    </source>
</reference>
<gene>
    <name evidence="1" type="ORF">B0T16DRAFT_320152</name>
</gene>
<evidence type="ECO:0000313" key="1">
    <source>
        <dbReference type="EMBL" id="KAK0654886.1"/>
    </source>
</evidence>
<feature type="non-terminal residue" evidence="1">
    <location>
        <position position="1"/>
    </location>
</feature>
<dbReference type="Proteomes" id="UP001174936">
    <property type="component" value="Unassembled WGS sequence"/>
</dbReference>
<dbReference type="AlphaFoldDB" id="A0AA39YLR9"/>
<comment type="caution">
    <text evidence="1">The sequence shown here is derived from an EMBL/GenBank/DDBJ whole genome shotgun (WGS) entry which is preliminary data.</text>
</comment>